<feature type="domain" description="DUF6997" evidence="1">
    <location>
        <begin position="119"/>
        <end position="254"/>
    </location>
</feature>
<protein>
    <submittedName>
        <fullName evidence="2">DUF6997 domain-containing protein</fullName>
    </submittedName>
</protein>
<organism evidence="2 3">
    <name type="scientific">Halorientalis brevis</name>
    <dbReference type="NCBI Taxonomy" id="1126241"/>
    <lineage>
        <taxon>Archaea</taxon>
        <taxon>Methanobacteriati</taxon>
        <taxon>Methanobacteriota</taxon>
        <taxon>Stenosarchaea group</taxon>
        <taxon>Halobacteria</taxon>
        <taxon>Halobacteriales</taxon>
        <taxon>Haloarculaceae</taxon>
        <taxon>Halorientalis</taxon>
    </lineage>
</organism>
<proteinExistence type="predicted"/>
<accession>A0ABD6CAN5</accession>
<dbReference type="InterPro" id="IPR054266">
    <property type="entry name" value="DUF6997"/>
</dbReference>
<gene>
    <name evidence="2" type="ORF">ACFR9U_05685</name>
</gene>
<evidence type="ECO:0000259" key="1">
    <source>
        <dbReference type="Pfam" id="PF22518"/>
    </source>
</evidence>
<evidence type="ECO:0000313" key="3">
    <source>
        <dbReference type="Proteomes" id="UP001597119"/>
    </source>
</evidence>
<reference evidence="2 3" key="1">
    <citation type="journal article" date="2019" name="Int. J. Syst. Evol. Microbiol.">
        <title>The Global Catalogue of Microorganisms (GCM) 10K type strain sequencing project: providing services to taxonomists for standard genome sequencing and annotation.</title>
        <authorList>
            <consortium name="The Broad Institute Genomics Platform"/>
            <consortium name="The Broad Institute Genome Sequencing Center for Infectious Disease"/>
            <person name="Wu L."/>
            <person name="Ma J."/>
        </authorList>
    </citation>
    <scope>NUCLEOTIDE SEQUENCE [LARGE SCALE GENOMIC DNA]</scope>
    <source>
        <strain evidence="2 3">CGMCC 1.12125</strain>
    </source>
</reference>
<keyword evidence="3" id="KW-1185">Reference proteome</keyword>
<evidence type="ECO:0000313" key="2">
    <source>
        <dbReference type="EMBL" id="MFD1586463.1"/>
    </source>
</evidence>
<dbReference type="EMBL" id="JBHUDJ010000002">
    <property type="protein sequence ID" value="MFD1586463.1"/>
    <property type="molecule type" value="Genomic_DNA"/>
</dbReference>
<dbReference type="Proteomes" id="UP001597119">
    <property type="component" value="Unassembled WGS sequence"/>
</dbReference>
<dbReference type="Pfam" id="PF22518">
    <property type="entry name" value="DUF6997"/>
    <property type="match status" value="1"/>
</dbReference>
<name>A0ABD6CAN5_9EURY</name>
<dbReference type="AlphaFoldDB" id="A0ABD6CAN5"/>
<dbReference type="RefSeq" id="WP_247379672.1">
    <property type="nucleotide sequence ID" value="NZ_JALLGV010000007.1"/>
</dbReference>
<sequence>MGDSHWTAALQQLDGESAGLYGPESFLDYLRDSGEDPGDYRTAAEISIDTRRDLATALAEHDTMILRLGRASEGRGTQFALVRVPGQLDDFFIDEAGFDTDQRTHLDFSPGGADADAISQQARDMLEVYRMLPKFSESSLVNFALSTGLLSRALDLDVEQIGAAPTTIASTFDFEFEPHRALPTVLHHNGGQVEIDAIVMTRQDGERVLVVLEAKTGRERALAKHKLCYPYLAVEQELSPTVAEIIPVYLRAQATDRGLLYDIYECTGPGEGEEQPCLSAMEVVADSHYLLELD</sequence>
<comment type="caution">
    <text evidence="2">The sequence shown here is derived from an EMBL/GenBank/DDBJ whole genome shotgun (WGS) entry which is preliminary data.</text>
</comment>